<dbReference type="Proteomes" id="UP000782312">
    <property type="component" value="Unassembled WGS sequence"/>
</dbReference>
<evidence type="ECO:0000256" key="1">
    <source>
        <dbReference type="ARBA" id="ARBA00005165"/>
    </source>
</evidence>
<dbReference type="InterPro" id="IPR036206">
    <property type="entry name" value="ThiamineP_synth_sf"/>
</dbReference>
<keyword evidence="5 9" id="KW-0784">Thiamine biosynthesis</keyword>
<feature type="domain" description="Thiamine phosphate synthase/TenI" evidence="12">
    <location>
        <begin position="9"/>
        <end position="192"/>
    </location>
</feature>
<accession>A0A932HYU2</accession>
<dbReference type="EC" id="2.5.1.3" evidence="9"/>
<dbReference type="CDD" id="cd00564">
    <property type="entry name" value="TMP_TenI"/>
    <property type="match status" value="1"/>
</dbReference>
<dbReference type="InterPro" id="IPR013785">
    <property type="entry name" value="Aldolase_TIM"/>
</dbReference>
<feature type="binding site" evidence="9">
    <location>
        <position position="73"/>
    </location>
    <ligand>
        <name>Mg(2+)</name>
        <dbReference type="ChEBI" id="CHEBI:18420"/>
    </ligand>
</feature>
<proteinExistence type="inferred from homology"/>
<dbReference type="NCBIfam" id="TIGR00693">
    <property type="entry name" value="thiE"/>
    <property type="match status" value="1"/>
</dbReference>
<dbReference type="HAMAP" id="MF_00097">
    <property type="entry name" value="TMP_synthase"/>
    <property type="match status" value="1"/>
</dbReference>
<dbReference type="GO" id="GO:0000287">
    <property type="term" value="F:magnesium ion binding"/>
    <property type="evidence" value="ECO:0007669"/>
    <property type="project" value="UniProtKB-UniRule"/>
</dbReference>
<dbReference type="Gene3D" id="3.20.20.70">
    <property type="entry name" value="Aldolase class I"/>
    <property type="match status" value="1"/>
</dbReference>
<comment type="catalytic activity">
    <reaction evidence="8 9 10">
        <text>2-[(2R,5Z)-2-carboxy-4-methylthiazol-5(2H)-ylidene]ethyl phosphate + 4-amino-2-methyl-5-(diphosphooxymethyl)pyrimidine + 2 H(+) = thiamine phosphate + CO2 + diphosphate</text>
        <dbReference type="Rhea" id="RHEA:47844"/>
        <dbReference type="ChEBI" id="CHEBI:15378"/>
        <dbReference type="ChEBI" id="CHEBI:16526"/>
        <dbReference type="ChEBI" id="CHEBI:33019"/>
        <dbReference type="ChEBI" id="CHEBI:37575"/>
        <dbReference type="ChEBI" id="CHEBI:57841"/>
        <dbReference type="ChEBI" id="CHEBI:62899"/>
        <dbReference type="EC" id="2.5.1.3"/>
    </reaction>
</comment>
<comment type="catalytic activity">
    <reaction evidence="6 9 10">
        <text>4-methyl-5-(2-phosphooxyethyl)-thiazole + 4-amino-2-methyl-5-(diphosphooxymethyl)pyrimidine + H(+) = thiamine phosphate + diphosphate</text>
        <dbReference type="Rhea" id="RHEA:22328"/>
        <dbReference type="ChEBI" id="CHEBI:15378"/>
        <dbReference type="ChEBI" id="CHEBI:33019"/>
        <dbReference type="ChEBI" id="CHEBI:37575"/>
        <dbReference type="ChEBI" id="CHEBI:57841"/>
        <dbReference type="ChEBI" id="CHEBI:58296"/>
        <dbReference type="EC" id="2.5.1.3"/>
    </reaction>
</comment>
<comment type="cofactor">
    <cofactor evidence="9">
        <name>Mg(2+)</name>
        <dbReference type="ChEBI" id="CHEBI:18420"/>
    </cofactor>
    <text evidence="9">Binds 1 Mg(2+) ion per subunit.</text>
</comment>
<sequence>MPLDPTLIVITDRAILARASGMPLADAARAAAEGGATLIQLREKDAGGAEFLRLADALRAALEGTGCALTINDRLDVALACGAAGVHLGQEDLPLPRAKAVAGGRLGFGVSAGRPEWAERAAAEGADYIGVGPVYPTGSKPGARAPIGPEGLREVLARAGGVPAAGIGGVTAENLAPVIAAGARGVAVIGAVMGAPDPGRAAREIRRRIEEARG</sequence>
<organism evidence="13 14">
    <name type="scientific">Tectimicrobiota bacterium</name>
    <dbReference type="NCBI Taxonomy" id="2528274"/>
    <lineage>
        <taxon>Bacteria</taxon>
        <taxon>Pseudomonadati</taxon>
        <taxon>Nitrospinota/Tectimicrobiota group</taxon>
        <taxon>Candidatus Tectimicrobiota</taxon>
    </lineage>
</organism>
<keyword evidence="4 9" id="KW-0460">Magnesium</keyword>
<keyword evidence="3 9" id="KW-0479">Metal-binding</keyword>
<dbReference type="GO" id="GO:0009228">
    <property type="term" value="P:thiamine biosynthetic process"/>
    <property type="evidence" value="ECO:0007669"/>
    <property type="project" value="UniProtKB-KW"/>
</dbReference>
<dbReference type="PANTHER" id="PTHR20857:SF15">
    <property type="entry name" value="THIAMINE-PHOSPHATE SYNTHASE"/>
    <property type="match status" value="1"/>
</dbReference>
<evidence type="ECO:0000256" key="10">
    <source>
        <dbReference type="RuleBase" id="RU003826"/>
    </source>
</evidence>
<feature type="binding site" evidence="9">
    <location>
        <begin position="40"/>
        <end position="44"/>
    </location>
    <ligand>
        <name>4-amino-2-methyl-5-(diphosphooxymethyl)pyrimidine</name>
        <dbReference type="ChEBI" id="CHEBI:57841"/>
    </ligand>
</feature>
<dbReference type="SUPFAM" id="SSF51391">
    <property type="entry name" value="Thiamin phosphate synthase"/>
    <property type="match status" value="1"/>
</dbReference>
<evidence type="ECO:0000256" key="2">
    <source>
        <dbReference type="ARBA" id="ARBA00022679"/>
    </source>
</evidence>
<feature type="binding site" evidence="9">
    <location>
        <position position="169"/>
    </location>
    <ligand>
        <name>2-[(2R,5Z)-2-carboxy-4-methylthiazol-5(2H)-ylidene]ethyl phosphate</name>
        <dbReference type="ChEBI" id="CHEBI:62899"/>
    </ligand>
</feature>
<dbReference type="EMBL" id="JACPUR010000013">
    <property type="protein sequence ID" value="MBI3126830.1"/>
    <property type="molecule type" value="Genomic_DNA"/>
</dbReference>
<evidence type="ECO:0000256" key="9">
    <source>
        <dbReference type="HAMAP-Rule" id="MF_00097"/>
    </source>
</evidence>
<dbReference type="InterPro" id="IPR034291">
    <property type="entry name" value="TMP_synthase"/>
</dbReference>
<dbReference type="GO" id="GO:0004789">
    <property type="term" value="F:thiamine-phosphate diphosphorylase activity"/>
    <property type="evidence" value="ECO:0007669"/>
    <property type="project" value="UniProtKB-UniRule"/>
</dbReference>
<protein>
    <recommendedName>
        <fullName evidence="9">Thiamine-phosphate synthase</fullName>
        <shortName evidence="9">TP synthase</shortName>
        <shortName evidence="9">TPS</shortName>
        <ecNumber evidence="9">2.5.1.3</ecNumber>
    </recommendedName>
    <alternativeName>
        <fullName evidence="9">Thiamine-phosphate pyrophosphorylase</fullName>
        <shortName evidence="9">TMP pyrophosphorylase</shortName>
        <shortName evidence="9">TMP-PPase</shortName>
    </alternativeName>
</protein>
<feature type="binding site" evidence="9">
    <location>
        <position position="92"/>
    </location>
    <ligand>
        <name>Mg(2+)</name>
        <dbReference type="ChEBI" id="CHEBI:18420"/>
    </ligand>
</feature>
<feature type="binding site" evidence="9">
    <location>
        <position position="140"/>
    </location>
    <ligand>
        <name>4-amino-2-methyl-5-(diphosphooxymethyl)pyrimidine</name>
        <dbReference type="ChEBI" id="CHEBI:57841"/>
    </ligand>
</feature>
<feature type="binding site" evidence="9">
    <location>
        <begin position="137"/>
        <end position="139"/>
    </location>
    <ligand>
        <name>2-[(2R,5Z)-2-carboxy-4-methylthiazol-5(2H)-ylidene]ethyl phosphate</name>
        <dbReference type="ChEBI" id="CHEBI:62899"/>
    </ligand>
</feature>
<feature type="binding site" evidence="9">
    <location>
        <position position="72"/>
    </location>
    <ligand>
        <name>4-amino-2-methyl-5-(diphosphooxymethyl)pyrimidine</name>
        <dbReference type="ChEBI" id="CHEBI:57841"/>
    </ligand>
</feature>
<evidence type="ECO:0000256" key="4">
    <source>
        <dbReference type="ARBA" id="ARBA00022842"/>
    </source>
</evidence>
<comment type="caution">
    <text evidence="13">The sequence shown here is derived from an EMBL/GenBank/DDBJ whole genome shotgun (WGS) entry which is preliminary data.</text>
</comment>
<evidence type="ECO:0000256" key="7">
    <source>
        <dbReference type="ARBA" id="ARBA00047851"/>
    </source>
</evidence>
<comment type="function">
    <text evidence="9">Condenses 4-methyl-5-(beta-hydroxyethyl)thiazole monophosphate (THZ-P) and 2-methyl-4-amino-5-hydroxymethyl pyrimidine pyrophosphate (HMP-PP) to form thiamine monophosphate (TMP).</text>
</comment>
<evidence type="ECO:0000313" key="13">
    <source>
        <dbReference type="EMBL" id="MBI3126830.1"/>
    </source>
</evidence>
<dbReference type="PANTHER" id="PTHR20857">
    <property type="entry name" value="THIAMINE-PHOSPHATE PYROPHOSPHORYLASE"/>
    <property type="match status" value="1"/>
</dbReference>
<comment type="catalytic activity">
    <reaction evidence="7 9 10">
        <text>2-(2-carboxy-4-methylthiazol-5-yl)ethyl phosphate + 4-amino-2-methyl-5-(diphosphooxymethyl)pyrimidine + 2 H(+) = thiamine phosphate + CO2 + diphosphate</text>
        <dbReference type="Rhea" id="RHEA:47848"/>
        <dbReference type="ChEBI" id="CHEBI:15378"/>
        <dbReference type="ChEBI" id="CHEBI:16526"/>
        <dbReference type="ChEBI" id="CHEBI:33019"/>
        <dbReference type="ChEBI" id="CHEBI:37575"/>
        <dbReference type="ChEBI" id="CHEBI:57841"/>
        <dbReference type="ChEBI" id="CHEBI:62890"/>
        <dbReference type="EC" id="2.5.1.3"/>
    </reaction>
</comment>
<dbReference type="GO" id="GO:0005737">
    <property type="term" value="C:cytoplasm"/>
    <property type="evidence" value="ECO:0007669"/>
    <property type="project" value="TreeGrafter"/>
</dbReference>
<evidence type="ECO:0000313" key="14">
    <source>
        <dbReference type="Proteomes" id="UP000782312"/>
    </source>
</evidence>
<evidence type="ECO:0000256" key="8">
    <source>
        <dbReference type="ARBA" id="ARBA00047883"/>
    </source>
</evidence>
<evidence type="ECO:0000256" key="6">
    <source>
        <dbReference type="ARBA" id="ARBA00047334"/>
    </source>
</evidence>
<dbReference type="AlphaFoldDB" id="A0A932HYU2"/>
<reference evidence="13" key="1">
    <citation type="submission" date="2020-07" db="EMBL/GenBank/DDBJ databases">
        <title>Huge and variable diversity of episymbiotic CPR bacteria and DPANN archaea in groundwater ecosystems.</title>
        <authorList>
            <person name="He C.Y."/>
            <person name="Keren R."/>
            <person name="Whittaker M."/>
            <person name="Farag I.F."/>
            <person name="Doudna J."/>
            <person name="Cate J.H.D."/>
            <person name="Banfield J.F."/>
        </authorList>
    </citation>
    <scope>NUCLEOTIDE SEQUENCE</scope>
    <source>
        <strain evidence="13">NC_groundwater_763_Ag_S-0.2um_68_21</strain>
    </source>
</reference>
<keyword evidence="2 9" id="KW-0808">Transferase</keyword>
<dbReference type="Pfam" id="PF02581">
    <property type="entry name" value="TMP-TENI"/>
    <property type="match status" value="1"/>
</dbReference>
<comment type="pathway">
    <text evidence="1 9 11">Cofactor biosynthesis; thiamine diphosphate biosynthesis; thiamine phosphate from 4-amino-2-methyl-5-diphosphomethylpyrimidine and 4-methyl-5-(2-phosphoethyl)-thiazole: step 1/1.</text>
</comment>
<comment type="similarity">
    <text evidence="9 10">Belongs to the thiamine-phosphate synthase family.</text>
</comment>
<evidence type="ECO:0000256" key="11">
    <source>
        <dbReference type="RuleBase" id="RU004253"/>
    </source>
</evidence>
<feature type="binding site" evidence="9">
    <location>
        <position position="111"/>
    </location>
    <ligand>
        <name>4-amino-2-methyl-5-(diphosphooxymethyl)pyrimidine</name>
        <dbReference type="ChEBI" id="CHEBI:57841"/>
    </ligand>
</feature>
<dbReference type="GO" id="GO:0009229">
    <property type="term" value="P:thiamine diphosphate biosynthetic process"/>
    <property type="evidence" value="ECO:0007669"/>
    <property type="project" value="UniProtKB-UniRule"/>
</dbReference>
<gene>
    <name evidence="9 13" type="primary">thiE</name>
    <name evidence="13" type="ORF">HYZ11_04415</name>
</gene>
<evidence type="ECO:0000256" key="5">
    <source>
        <dbReference type="ARBA" id="ARBA00022977"/>
    </source>
</evidence>
<evidence type="ECO:0000256" key="3">
    <source>
        <dbReference type="ARBA" id="ARBA00022723"/>
    </source>
</evidence>
<evidence type="ECO:0000259" key="12">
    <source>
        <dbReference type="Pfam" id="PF02581"/>
    </source>
</evidence>
<name>A0A932HYU2_UNCTE</name>
<comment type="caution">
    <text evidence="9">Lacks conserved residue(s) required for the propagation of feature annotation.</text>
</comment>
<dbReference type="InterPro" id="IPR022998">
    <property type="entry name" value="ThiamineP_synth_TenI"/>
</dbReference>